<name>A0ABS7RIE8_9ACTN</name>
<accession>A0ABS7RIE8</accession>
<dbReference type="RefSeq" id="WP_221023366.1">
    <property type="nucleotide sequence ID" value="NZ_JAIEZQ010000001.1"/>
</dbReference>
<evidence type="ECO:0000256" key="1">
    <source>
        <dbReference type="SAM" id="Phobius"/>
    </source>
</evidence>
<feature type="transmembrane region" description="Helical" evidence="1">
    <location>
        <begin position="53"/>
        <end position="71"/>
    </location>
</feature>
<dbReference type="InterPro" id="IPR025329">
    <property type="entry name" value="DUF4235"/>
</dbReference>
<sequence>MASGSKVWTLYALGATTVAGLAARKALTTSWKVATGKQPPQNPAHPDTSFGEAVMWASVSGVAVGVARMLASRKAATYYRKSTGHLPANLEEVEV</sequence>
<gene>
    <name evidence="2" type="ORF">K1X13_02000</name>
</gene>
<dbReference type="EMBL" id="JAIEZQ010000001">
    <property type="protein sequence ID" value="MBY9073585.1"/>
    <property type="molecule type" value="Genomic_DNA"/>
</dbReference>
<keyword evidence="3" id="KW-1185">Reference proteome</keyword>
<protein>
    <submittedName>
        <fullName evidence="2">DUF4235 domain-containing protein</fullName>
    </submittedName>
</protein>
<keyword evidence="1" id="KW-0472">Membrane</keyword>
<proteinExistence type="predicted"/>
<evidence type="ECO:0000313" key="2">
    <source>
        <dbReference type="EMBL" id="MBY9073585.1"/>
    </source>
</evidence>
<comment type="caution">
    <text evidence="2">The sequence shown here is derived from an EMBL/GenBank/DDBJ whole genome shotgun (WGS) entry which is preliminary data.</text>
</comment>
<reference evidence="2 3" key="1">
    <citation type="submission" date="2021-08" db="EMBL/GenBank/DDBJ databases">
        <title>Nocardioides bacterium WL0053 sp. nov., isolated from the sediment.</title>
        <authorList>
            <person name="Wang L."/>
            <person name="Zhang D."/>
            <person name="Zhang A."/>
        </authorList>
    </citation>
    <scope>NUCLEOTIDE SEQUENCE [LARGE SCALE GENOMIC DNA]</scope>
    <source>
        <strain evidence="2 3">WL0053</strain>
    </source>
</reference>
<dbReference type="Proteomes" id="UP000754710">
    <property type="component" value="Unassembled WGS sequence"/>
</dbReference>
<keyword evidence="1" id="KW-0812">Transmembrane</keyword>
<dbReference type="Pfam" id="PF14019">
    <property type="entry name" value="DUF4235"/>
    <property type="match status" value="1"/>
</dbReference>
<evidence type="ECO:0000313" key="3">
    <source>
        <dbReference type="Proteomes" id="UP000754710"/>
    </source>
</evidence>
<organism evidence="2 3">
    <name type="scientific">Nocardioides jiangsuensis</name>
    <dbReference type="NCBI Taxonomy" id="2866161"/>
    <lineage>
        <taxon>Bacteria</taxon>
        <taxon>Bacillati</taxon>
        <taxon>Actinomycetota</taxon>
        <taxon>Actinomycetes</taxon>
        <taxon>Propionibacteriales</taxon>
        <taxon>Nocardioidaceae</taxon>
        <taxon>Nocardioides</taxon>
    </lineage>
</organism>
<keyword evidence="1" id="KW-1133">Transmembrane helix</keyword>